<dbReference type="Pfam" id="PF07464">
    <property type="entry name" value="ApoLp-III"/>
    <property type="match status" value="1"/>
</dbReference>
<dbReference type="GO" id="GO:0006869">
    <property type="term" value="P:lipid transport"/>
    <property type="evidence" value="ECO:0007669"/>
    <property type="project" value="InterPro"/>
</dbReference>
<dbReference type="GO" id="GO:0005576">
    <property type="term" value="C:extracellular region"/>
    <property type="evidence" value="ECO:0007669"/>
    <property type="project" value="InterPro"/>
</dbReference>
<gene>
    <name evidence="2" type="ORF">NQ314_011002</name>
</gene>
<dbReference type="EMBL" id="JANEYF010003051">
    <property type="protein sequence ID" value="KAJ8939716.1"/>
    <property type="molecule type" value="Genomic_DNA"/>
</dbReference>
<protein>
    <recommendedName>
        <fullName evidence="4">Apolipophorin-III</fullName>
    </recommendedName>
</protein>
<comment type="caution">
    <text evidence="2">The sequence shown here is derived from an EMBL/GenBank/DDBJ whole genome shotgun (WGS) entry which is preliminary data.</text>
</comment>
<evidence type="ECO:0000256" key="1">
    <source>
        <dbReference type="SAM" id="SignalP"/>
    </source>
</evidence>
<evidence type="ECO:0008006" key="4">
    <source>
        <dbReference type="Google" id="ProtNLM"/>
    </source>
</evidence>
<feature type="signal peptide" evidence="1">
    <location>
        <begin position="1"/>
        <end position="20"/>
    </location>
</feature>
<name>A0AAV8XLK0_9CUCU</name>
<accession>A0AAV8XLK0</accession>
<reference evidence="2" key="1">
    <citation type="journal article" date="2023" name="Insect Mol. Biol.">
        <title>Genome sequencing provides insights into the evolution of gene families encoding plant cell wall-degrading enzymes in longhorned beetles.</title>
        <authorList>
            <person name="Shin N.R."/>
            <person name="Okamura Y."/>
            <person name="Kirsch R."/>
            <person name="Pauchet Y."/>
        </authorList>
    </citation>
    <scope>NUCLEOTIDE SEQUENCE</scope>
    <source>
        <strain evidence="2">RBIC_L_NR</strain>
    </source>
</reference>
<proteinExistence type="predicted"/>
<evidence type="ECO:0000313" key="2">
    <source>
        <dbReference type="EMBL" id="KAJ8939716.1"/>
    </source>
</evidence>
<evidence type="ECO:0000313" key="3">
    <source>
        <dbReference type="Proteomes" id="UP001162156"/>
    </source>
</evidence>
<feature type="chain" id="PRO_5043989891" description="Apolipophorin-III" evidence="1">
    <location>
        <begin position="21"/>
        <end position="149"/>
    </location>
</feature>
<dbReference type="GO" id="GO:0008289">
    <property type="term" value="F:lipid binding"/>
    <property type="evidence" value="ECO:0007669"/>
    <property type="project" value="InterPro"/>
</dbReference>
<dbReference type="Proteomes" id="UP001162156">
    <property type="component" value="Unassembled WGS sequence"/>
</dbReference>
<dbReference type="SUPFAM" id="SSF58113">
    <property type="entry name" value="Apolipoprotein A-I"/>
    <property type="match status" value="1"/>
</dbReference>
<dbReference type="InterPro" id="IPR010009">
    <property type="entry name" value="ApoLp-III"/>
</dbReference>
<keyword evidence="1" id="KW-0732">Signal</keyword>
<sequence length="149" mass="16096">MVKYVVFAVVALFALQCVTAKPKAKVAEKSQLEELAASAQSIVNNVKNNQGEIDTVLKQVSDKLSETAAKLKASLGPEGQKQAKEIKASLDKGLKEAVDQAEKLSKAIEPEAQKVKTELTNAAKTLLDQIVEVSNNLQKQVKATLDEKH</sequence>
<keyword evidence="3" id="KW-1185">Reference proteome</keyword>
<organism evidence="2 3">
    <name type="scientific">Rhamnusium bicolor</name>
    <dbReference type="NCBI Taxonomy" id="1586634"/>
    <lineage>
        <taxon>Eukaryota</taxon>
        <taxon>Metazoa</taxon>
        <taxon>Ecdysozoa</taxon>
        <taxon>Arthropoda</taxon>
        <taxon>Hexapoda</taxon>
        <taxon>Insecta</taxon>
        <taxon>Pterygota</taxon>
        <taxon>Neoptera</taxon>
        <taxon>Endopterygota</taxon>
        <taxon>Coleoptera</taxon>
        <taxon>Polyphaga</taxon>
        <taxon>Cucujiformia</taxon>
        <taxon>Chrysomeloidea</taxon>
        <taxon>Cerambycidae</taxon>
        <taxon>Lepturinae</taxon>
        <taxon>Rhagiini</taxon>
        <taxon>Rhamnusium</taxon>
    </lineage>
</organism>
<dbReference type="AlphaFoldDB" id="A0AAV8XLK0"/>
<dbReference type="Gene3D" id="1.20.120.20">
    <property type="entry name" value="Apolipoprotein"/>
    <property type="match status" value="1"/>
</dbReference>